<sequence length="248" mass="27564">MSVRASGRVSTDEKTTAMLHKQHSGKRVDCSRARCAGTCRFGLPKPSELSPARYLKHVGDKVVAVLRLASRRRASTKDVSSSVRATPFVAPIDSNRAEAIDDCIEFINASSSLQRSKSVSYEMQKHGGHQCTVKEIHMNNHSHAHKADRAILDRTSLTTEFAYLSIYMLRETKCYMLGEEDIIVLKDVSFKLNNGLLFIETWDWISLQKLVFLLKCPKYKVQQARLLTASAGALCRRGGRGYSPSGGG</sequence>
<feature type="region of interest" description="Disordered" evidence="1">
    <location>
        <begin position="1"/>
        <end position="20"/>
    </location>
</feature>
<dbReference type="PANTHER" id="PTHR34355:SF9">
    <property type="entry name" value="JOSEPHIN-LIKE PROTEIN"/>
    <property type="match status" value="1"/>
</dbReference>
<keyword evidence="3" id="KW-1185">Reference proteome</keyword>
<evidence type="ECO:0008006" key="4">
    <source>
        <dbReference type="Google" id="ProtNLM"/>
    </source>
</evidence>
<evidence type="ECO:0000256" key="1">
    <source>
        <dbReference type="SAM" id="MobiDB-lite"/>
    </source>
</evidence>
<organism evidence="2 3">
    <name type="scientific">Escallonia rubra</name>
    <dbReference type="NCBI Taxonomy" id="112253"/>
    <lineage>
        <taxon>Eukaryota</taxon>
        <taxon>Viridiplantae</taxon>
        <taxon>Streptophyta</taxon>
        <taxon>Embryophyta</taxon>
        <taxon>Tracheophyta</taxon>
        <taxon>Spermatophyta</taxon>
        <taxon>Magnoliopsida</taxon>
        <taxon>eudicotyledons</taxon>
        <taxon>Gunneridae</taxon>
        <taxon>Pentapetalae</taxon>
        <taxon>asterids</taxon>
        <taxon>campanulids</taxon>
        <taxon>Escalloniales</taxon>
        <taxon>Escalloniaceae</taxon>
        <taxon>Escallonia</taxon>
    </lineage>
</organism>
<name>A0AA88QI93_9ASTE</name>
<comment type="caution">
    <text evidence="2">The sequence shown here is derived from an EMBL/GenBank/DDBJ whole genome shotgun (WGS) entry which is preliminary data.</text>
</comment>
<dbReference type="EMBL" id="JAVXUO010003063">
    <property type="protein sequence ID" value="KAK2967058.1"/>
    <property type="molecule type" value="Genomic_DNA"/>
</dbReference>
<evidence type="ECO:0000313" key="2">
    <source>
        <dbReference type="EMBL" id="KAK2967058.1"/>
    </source>
</evidence>
<reference evidence="2" key="1">
    <citation type="submission" date="2022-12" db="EMBL/GenBank/DDBJ databases">
        <title>Draft genome assemblies for two species of Escallonia (Escalloniales).</title>
        <authorList>
            <person name="Chanderbali A."/>
            <person name="Dervinis C."/>
            <person name="Anghel I."/>
            <person name="Soltis D."/>
            <person name="Soltis P."/>
            <person name="Zapata F."/>
        </authorList>
    </citation>
    <scope>NUCLEOTIDE SEQUENCE</scope>
    <source>
        <strain evidence="2">UCBG92.1500</strain>
        <tissue evidence="2">Leaf</tissue>
    </source>
</reference>
<protein>
    <recommendedName>
        <fullName evidence="4">Josephin-like protein</fullName>
    </recommendedName>
</protein>
<dbReference type="AlphaFoldDB" id="A0AA88QI93"/>
<dbReference type="PANTHER" id="PTHR34355">
    <property type="entry name" value="JOSEPHIN-LIKE PROTEIN"/>
    <property type="match status" value="1"/>
</dbReference>
<gene>
    <name evidence="2" type="ORF">RJ640_015278</name>
</gene>
<proteinExistence type="predicted"/>
<dbReference type="Proteomes" id="UP001187471">
    <property type="component" value="Unassembled WGS sequence"/>
</dbReference>
<evidence type="ECO:0000313" key="3">
    <source>
        <dbReference type="Proteomes" id="UP001187471"/>
    </source>
</evidence>
<accession>A0AA88QI93</accession>